<sequence length="290" mass="32447">MSFQIPVHSVSVGYDAQTSFDSLFAEVLDCLKREQESILELLVLFESMKQQVLELAEKRAGGLNASSVRAYPYKQALAELEQELLEASDLKGDARSTLFLLLSMAYYRIGSLLQARNMAMIARSEYSRCGVEQKIAFADLLIAICSLELTQYEQAADRCVLALAESTLSDDPIGIAQIWQVYARILYKQGRTEESVAALVMASEIYREQGAAAKQVKTLLELSLVLIGHDDLHGAVYRSKQALMICHQRQLQALEIEVLDVLAHLFLKMGRTVEVEGCRQRIYRLMGTEG</sequence>
<accession>A0ABV9Q0Y5</accession>
<dbReference type="RefSeq" id="WP_380025571.1">
    <property type="nucleotide sequence ID" value="NZ_JBHSHC010000080.1"/>
</dbReference>
<dbReference type="Gene3D" id="1.25.40.10">
    <property type="entry name" value="Tetratricopeptide repeat domain"/>
    <property type="match status" value="1"/>
</dbReference>
<dbReference type="SUPFAM" id="SSF48452">
    <property type="entry name" value="TPR-like"/>
    <property type="match status" value="1"/>
</dbReference>
<name>A0ABV9Q0Y5_9BACL</name>
<evidence type="ECO:0000313" key="1">
    <source>
        <dbReference type="EMBL" id="MFC4767648.1"/>
    </source>
</evidence>
<organism evidence="1 2">
    <name type="scientific">Effusibacillus consociatus</name>
    <dbReference type="NCBI Taxonomy" id="1117041"/>
    <lineage>
        <taxon>Bacteria</taxon>
        <taxon>Bacillati</taxon>
        <taxon>Bacillota</taxon>
        <taxon>Bacilli</taxon>
        <taxon>Bacillales</taxon>
        <taxon>Alicyclobacillaceae</taxon>
        <taxon>Effusibacillus</taxon>
    </lineage>
</organism>
<evidence type="ECO:0000313" key="2">
    <source>
        <dbReference type="Proteomes" id="UP001596002"/>
    </source>
</evidence>
<evidence type="ECO:0008006" key="3">
    <source>
        <dbReference type="Google" id="ProtNLM"/>
    </source>
</evidence>
<gene>
    <name evidence="1" type="ORF">ACFO8Q_09770</name>
</gene>
<protein>
    <recommendedName>
        <fullName evidence="3">MalT-like TPR region domain-containing protein</fullName>
    </recommendedName>
</protein>
<keyword evidence="2" id="KW-1185">Reference proteome</keyword>
<proteinExistence type="predicted"/>
<dbReference type="EMBL" id="JBHSHC010000080">
    <property type="protein sequence ID" value="MFC4767648.1"/>
    <property type="molecule type" value="Genomic_DNA"/>
</dbReference>
<dbReference type="Proteomes" id="UP001596002">
    <property type="component" value="Unassembled WGS sequence"/>
</dbReference>
<reference evidence="2" key="1">
    <citation type="journal article" date="2019" name="Int. J. Syst. Evol. Microbiol.">
        <title>The Global Catalogue of Microorganisms (GCM) 10K type strain sequencing project: providing services to taxonomists for standard genome sequencing and annotation.</title>
        <authorList>
            <consortium name="The Broad Institute Genomics Platform"/>
            <consortium name="The Broad Institute Genome Sequencing Center for Infectious Disease"/>
            <person name="Wu L."/>
            <person name="Ma J."/>
        </authorList>
    </citation>
    <scope>NUCLEOTIDE SEQUENCE [LARGE SCALE GENOMIC DNA]</scope>
    <source>
        <strain evidence="2">WYCCWR 12678</strain>
    </source>
</reference>
<comment type="caution">
    <text evidence="1">The sequence shown here is derived from an EMBL/GenBank/DDBJ whole genome shotgun (WGS) entry which is preliminary data.</text>
</comment>
<dbReference type="InterPro" id="IPR011990">
    <property type="entry name" value="TPR-like_helical_dom_sf"/>
</dbReference>